<dbReference type="InterPro" id="IPR052163">
    <property type="entry name" value="DGC-Regulatory_Protein"/>
</dbReference>
<dbReference type="SMART" id="SM00267">
    <property type="entry name" value="GGDEF"/>
    <property type="match status" value="1"/>
</dbReference>
<protein>
    <submittedName>
        <fullName evidence="2">Diguanylate cyclase with GAF sensor</fullName>
    </submittedName>
</protein>
<dbReference type="PANTHER" id="PTHR46663">
    <property type="entry name" value="DIGUANYLATE CYCLASE DGCT-RELATED"/>
    <property type="match status" value="1"/>
</dbReference>
<dbReference type="EMBL" id="QGTS01000002">
    <property type="protein sequence ID" value="PWW11665.1"/>
    <property type="molecule type" value="Genomic_DNA"/>
</dbReference>
<evidence type="ECO:0000259" key="1">
    <source>
        <dbReference type="PROSITE" id="PS50887"/>
    </source>
</evidence>
<evidence type="ECO:0000313" key="2">
    <source>
        <dbReference type="EMBL" id="PWW11665.1"/>
    </source>
</evidence>
<proteinExistence type="predicted"/>
<dbReference type="CDD" id="cd01949">
    <property type="entry name" value="GGDEF"/>
    <property type="match status" value="1"/>
</dbReference>
<dbReference type="AlphaFoldDB" id="A0A317Q6K4"/>
<dbReference type="Gene3D" id="3.30.70.270">
    <property type="match status" value="1"/>
</dbReference>
<comment type="caution">
    <text evidence="2">The sequence shown here is derived from an EMBL/GenBank/DDBJ whole genome shotgun (WGS) entry which is preliminary data.</text>
</comment>
<dbReference type="SUPFAM" id="SSF55073">
    <property type="entry name" value="Nucleotide cyclase"/>
    <property type="match status" value="1"/>
</dbReference>
<accession>A0A317Q6K4</accession>
<dbReference type="InterPro" id="IPR043128">
    <property type="entry name" value="Rev_trsase/Diguanyl_cyclase"/>
</dbReference>
<dbReference type="PANTHER" id="PTHR46663:SF2">
    <property type="entry name" value="GGDEF DOMAIN-CONTAINING PROTEIN"/>
    <property type="match status" value="1"/>
</dbReference>
<dbReference type="Proteomes" id="UP000246744">
    <property type="component" value="Unassembled WGS sequence"/>
</dbReference>
<dbReference type="RefSeq" id="WP_110024938.1">
    <property type="nucleotide sequence ID" value="NZ_QGTS01000002.1"/>
</dbReference>
<keyword evidence="3" id="KW-1185">Reference proteome</keyword>
<reference evidence="2 3" key="1">
    <citation type="submission" date="2018-05" db="EMBL/GenBank/DDBJ databases">
        <title>Genomic Encyclopedia of Type Strains, Phase IV (KMG-IV): sequencing the most valuable type-strain genomes for metagenomic binning, comparative biology and taxonomic classification.</title>
        <authorList>
            <person name="Goeker M."/>
        </authorList>
    </citation>
    <scope>NUCLEOTIDE SEQUENCE [LARGE SCALE GENOMIC DNA]</scope>
    <source>
        <strain evidence="2 3">DSM 19579</strain>
    </source>
</reference>
<organism evidence="2 3">
    <name type="scientific">Mangrovibacter plantisponsor</name>
    <dbReference type="NCBI Taxonomy" id="451513"/>
    <lineage>
        <taxon>Bacteria</taxon>
        <taxon>Pseudomonadati</taxon>
        <taxon>Pseudomonadota</taxon>
        <taxon>Gammaproteobacteria</taxon>
        <taxon>Enterobacterales</taxon>
        <taxon>Enterobacteriaceae</taxon>
        <taxon>Mangrovibacter</taxon>
    </lineage>
</organism>
<dbReference type="OrthoDB" id="9812260at2"/>
<evidence type="ECO:0000313" key="3">
    <source>
        <dbReference type="Proteomes" id="UP000246744"/>
    </source>
</evidence>
<name>A0A317Q6K4_9ENTR</name>
<feature type="domain" description="GGDEF" evidence="1">
    <location>
        <begin position="201"/>
        <end position="339"/>
    </location>
</feature>
<dbReference type="InterPro" id="IPR029787">
    <property type="entry name" value="Nucleotide_cyclase"/>
</dbReference>
<sequence>MNDFTSGSVTLLHADSSFIKELMQFCSTDSGLYSPWVMVLDRECSPVTAPGTAQLSRYHIISGEKHTAWQQVLSGQTLREGIYCLKALAGFYGQFPELEAAGMCTHLSVPIILRDGTLYGSVNTVSKQQKEDCQATVTRLVSLAKIIARYAEELLVIEQLKEDNYQLALHSYTDPLTQLPNRRAIFDRLPALFSLAKRINRAVLISYIDLDEFKKVNDELGHDIGDALLQDIGQRLQHIVREEDIVGRIGGDEFLLACLGPEKRSDQKMALCTIKDRIHTTLRGQYTFGNLCLWYEGASAGVVCIYPETCSVDNAVKLADTAMYKEKKERRQGAAKKNG</sequence>
<dbReference type="PROSITE" id="PS50887">
    <property type="entry name" value="GGDEF"/>
    <property type="match status" value="1"/>
</dbReference>
<gene>
    <name evidence="2" type="ORF">DES37_102275</name>
</gene>
<dbReference type="InterPro" id="IPR000160">
    <property type="entry name" value="GGDEF_dom"/>
</dbReference>
<dbReference type="Pfam" id="PF00990">
    <property type="entry name" value="GGDEF"/>
    <property type="match status" value="1"/>
</dbReference>
<dbReference type="NCBIfam" id="TIGR00254">
    <property type="entry name" value="GGDEF"/>
    <property type="match status" value="1"/>
</dbReference>